<evidence type="ECO:0000313" key="3">
    <source>
        <dbReference type="EMBL" id="ELZ40439.1"/>
    </source>
</evidence>
<feature type="transmembrane region" description="Helical" evidence="2">
    <location>
        <begin position="49"/>
        <end position="75"/>
    </location>
</feature>
<feature type="compositionally biased region" description="Acidic residues" evidence="1">
    <location>
        <begin position="88"/>
        <end position="105"/>
    </location>
</feature>
<evidence type="ECO:0000256" key="1">
    <source>
        <dbReference type="SAM" id="MobiDB-lite"/>
    </source>
</evidence>
<comment type="caution">
    <text evidence="3">The sequence shown here is derived from an EMBL/GenBank/DDBJ whole genome shotgun (WGS) entry which is preliminary data.</text>
</comment>
<keyword evidence="2" id="KW-0812">Transmembrane</keyword>
<organism evidence="3 4">
    <name type="scientific">Halorubrum saccharovorum DSM 1137</name>
    <dbReference type="NCBI Taxonomy" id="1227484"/>
    <lineage>
        <taxon>Archaea</taxon>
        <taxon>Methanobacteriati</taxon>
        <taxon>Methanobacteriota</taxon>
        <taxon>Stenosarchaea group</taxon>
        <taxon>Halobacteria</taxon>
        <taxon>Halobacteriales</taxon>
        <taxon>Haloferacaceae</taxon>
        <taxon>Halorubrum</taxon>
    </lineage>
</organism>
<dbReference type="EMBL" id="AOJE01000026">
    <property type="protein sequence ID" value="ELZ40439.1"/>
    <property type="molecule type" value="Genomic_DNA"/>
</dbReference>
<evidence type="ECO:0000256" key="2">
    <source>
        <dbReference type="SAM" id="Phobius"/>
    </source>
</evidence>
<keyword evidence="2" id="KW-0472">Membrane</keyword>
<proteinExistence type="predicted"/>
<gene>
    <name evidence="3" type="ORF">C471_07880</name>
</gene>
<dbReference type="PATRIC" id="fig|1227484.4.peg.1587"/>
<name>M0E267_9EURY</name>
<keyword evidence="4" id="KW-1185">Reference proteome</keyword>
<sequence length="115" mass="11766">MTKPGGSADRSVGAGVSLRGGAAAGALDAERSAEADTLIRRARRPRTMFQYVSAVGIAATVMTLLMVIAMLYLVWGSVGNSVHTPSPDDSDQPELDEGADADETTGELAADGNSA</sequence>
<dbReference type="Proteomes" id="UP000011514">
    <property type="component" value="Unassembled WGS sequence"/>
</dbReference>
<feature type="region of interest" description="Disordered" evidence="1">
    <location>
        <begin position="81"/>
        <end position="115"/>
    </location>
</feature>
<reference evidence="3 4" key="1">
    <citation type="journal article" date="2014" name="PLoS Genet.">
        <title>Phylogenetically driven sequencing of extremely halophilic archaea reveals strategies for static and dynamic osmo-response.</title>
        <authorList>
            <person name="Becker E.A."/>
            <person name="Seitzer P.M."/>
            <person name="Tritt A."/>
            <person name="Larsen D."/>
            <person name="Krusor M."/>
            <person name="Yao A.I."/>
            <person name="Wu D."/>
            <person name="Madern D."/>
            <person name="Eisen J.A."/>
            <person name="Darling A.E."/>
            <person name="Facciotti M.T."/>
        </authorList>
    </citation>
    <scope>NUCLEOTIDE SEQUENCE [LARGE SCALE GENOMIC DNA]</scope>
    <source>
        <strain evidence="3 4">DSM 1137</strain>
    </source>
</reference>
<accession>M0E267</accession>
<protein>
    <submittedName>
        <fullName evidence="3">Uncharacterized protein</fullName>
    </submittedName>
</protein>
<keyword evidence="2" id="KW-1133">Transmembrane helix</keyword>
<dbReference type="AlphaFoldDB" id="M0E267"/>
<evidence type="ECO:0000313" key="4">
    <source>
        <dbReference type="Proteomes" id="UP000011514"/>
    </source>
</evidence>